<protein>
    <submittedName>
        <fullName evidence="1">Uncharacterized protein</fullName>
    </submittedName>
</protein>
<dbReference type="RefSeq" id="WP_311178954.1">
    <property type="nucleotide sequence ID" value="NZ_JASAYY010000004.1"/>
</dbReference>
<dbReference type="Proteomes" id="UP001252688">
    <property type="component" value="Unassembled WGS sequence"/>
</dbReference>
<evidence type="ECO:0000313" key="2">
    <source>
        <dbReference type="Proteomes" id="UP001252688"/>
    </source>
</evidence>
<proteinExistence type="predicted"/>
<accession>A0ABU2IQL8</accession>
<name>A0ABU2IQL8_9LIST</name>
<sequence length="43" mass="4988">MGERCLFSGRSLLEGLHARYARMHIWAVTRCTSNGRMGMRIFD</sequence>
<organism evidence="1 2">
    <name type="scientific">Listeria cossartiae subsp. cayugensis</name>
    <dbReference type="NCBI Taxonomy" id="2713505"/>
    <lineage>
        <taxon>Bacteria</taxon>
        <taxon>Bacillati</taxon>
        <taxon>Bacillota</taxon>
        <taxon>Bacilli</taxon>
        <taxon>Bacillales</taxon>
        <taxon>Listeriaceae</taxon>
        <taxon>Listeria</taxon>
        <taxon>Listeria cossartiae</taxon>
    </lineage>
</organism>
<gene>
    <name evidence="1" type="ORF">QJV37_12685</name>
</gene>
<evidence type="ECO:0000313" key="1">
    <source>
        <dbReference type="EMBL" id="MDT0114987.1"/>
    </source>
</evidence>
<dbReference type="EMBL" id="JASBAM010000004">
    <property type="protein sequence ID" value="MDT0114987.1"/>
    <property type="molecule type" value="Genomic_DNA"/>
</dbReference>
<comment type="caution">
    <text evidence="1">The sequence shown here is derived from an EMBL/GenBank/DDBJ whole genome shotgun (WGS) entry which is preliminary data.</text>
</comment>
<reference evidence="1 2" key="1">
    <citation type="submission" date="2023-05" db="EMBL/GenBank/DDBJ databases">
        <title>A Combination of Whole Genome Sequencing and Metagenomics Reveals Diversity of Listeria spp. in Soil Collected from the Nantahala National Forest.</title>
        <authorList>
            <person name="Wang J."/>
            <person name="Schamp C.N."/>
            <person name="Hudson L.K."/>
            <person name="Chaggar H.K."/>
            <person name="Bryan D.W."/>
            <person name="Radosevich M."/>
            <person name="Denes T.G."/>
        </authorList>
    </citation>
    <scope>NUCLEOTIDE SEQUENCE [LARGE SCALE GENOMIC DNA]</scope>
    <source>
        <strain evidence="1 2">UTK S2-0002</strain>
    </source>
</reference>
<keyword evidence="2" id="KW-1185">Reference proteome</keyword>